<feature type="compositionally biased region" description="Low complexity" evidence="5">
    <location>
        <begin position="295"/>
        <end position="307"/>
    </location>
</feature>
<keyword evidence="1" id="KW-0805">Transcription regulation</keyword>
<dbReference type="InterPro" id="IPR051575">
    <property type="entry name" value="Myb-like_DNA-bd"/>
</dbReference>
<feature type="compositionally biased region" description="Low complexity" evidence="5">
    <location>
        <begin position="978"/>
        <end position="990"/>
    </location>
</feature>
<dbReference type="Proteomes" id="UP000187455">
    <property type="component" value="Unassembled WGS sequence"/>
</dbReference>
<feature type="region of interest" description="Disordered" evidence="5">
    <location>
        <begin position="352"/>
        <end position="379"/>
    </location>
</feature>
<reference evidence="8 9" key="1">
    <citation type="journal article" date="2016" name="Mol. Biol. Evol.">
        <title>Genome-Wide Survey of Gut Fungi (Harpellales) Reveals the First Horizontally Transferred Ubiquitin Gene from a Mosquito Host.</title>
        <authorList>
            <person name="Wang Y."/>
            <person name="White M.M."/>
            <person name="Kvist S."/>
            <person name="Moncalvo J.M."/>
        </authorList>
    </citation>
    <scope>NUCLEOTIDE SEQUENCE [LARGE SCALE GENOMIC DNA]</scope>
    <source>
        <strain evidence="8 9">ALG-7-W6</strain>
    </source>
</reference>
<proteinExistence type="predicted"/>
<feature type="domain" description="HTH myb-type" evidence="7">
    <location>
        <begin position="137"/>
        <end position="178"/>
    </location>
</feature>
<dbReference type="CDD" id="cd00167">
    <property type="entry name" value="SANT"/>
    <property type="match status" value="3"/>
</dbReference>
<dbReference type="InterPro" id="IPR009057">
    <property type="entry name" value="Homeodomain-like_sf"/>
</dbReference>
<feature type="domain" description="HTH myb-type" evidence="7">
    <location>
        <begin position="241"/>
        <end position="288"/>
    </location>
</feature>
<feature type="compositionally biased region" description="Basic and acidic residues" evidence="5">
    <location>
        <begin position="352"/>
        <end position="365"/>
    </location>
</feature>
<feature type="compositionally biased region" description="Polar residues" evidence="5">
    <location>
        <begin position="956"/>
        <end position="977"/>
    </location>
</feature>
<evidence type="ECO:0000259" key="6">
    <source>
        <dbReference type="PROSITE" id="PS50090"/>
    </source>
</evidence>
<organism evidence="8 9">
    <name type="scientific">Smittium mucronatum</name>
    <dbReference type="NCBI Taxonomy" id="133383"/>
    <lineage>
        <taxon>Eukaryota</taxon>
        <taxon>Fungi</taxon>
        <taxon>Fungi incertae sedis</taxon>
        <taxon>Zoopagomycota</taxon>
        <taxon>Kickxellomycotina</taxon>
        <taxon>Harpellomycetes</taxon>
        <taxon>Harpellales</taxon>
        <taxon>Legeriomycetaceae</taxon>
        <taxon>Smittium</taxon>
    </lineage>
</organism>
<evidence type="ECO:0000256" key="4">
    <source>
        <dbReference type="ARBA" id="ARBA00023242"/>
    </source>
</evidence>
<feature type="region of interest" description="Disordered" evidence="5">
    <location>
        <begin position="942"/>
        <end position="1001"/>
    </location>
</feature>
<keyword evidence="3" id="KW-0804">Transcription</keyword>
<accession>A0A1R0GR50</accession>
<dbReference type="PANTHER" id="PTHR46621:SF1">
    <property type="entry name" value="SNRNA-ACTIVATING PROTEIN COMPLEX SUBUNIT 4"/>
    <property type="match status" value="1"/>
</dbReference>
<protein>
    <submittedName>
        <fullName evidence="8">Transcriptional activator Myb</fullName>
    </submittedName>
</protein>
<evidence type="ECO:0000256" key="2">
    <source>
        <dbReference type="ARBA" id="ARBA00023125"/>
    </source>
</evidence>
<dbReference type="Gene3D" id="1.10.10.60">
    <property type="entry name" value="Homeodomain-like"/>
    <property type="match status" value="3"/>
</dbReference>
<name>A0A1R0GR50_9FUNG</name>
<dbReference type="Pfam" id="PF00249">
    <property type="entry name" value="Myb_DNA-binding"/>
    <property type="match status" value="3"/>
</dbReference>
<dbReference type="GO" id="GO:0001006">
    <property type="term" value="F:RNA polymerase III type 3 promoter sequence-specific DNA binding"/>
    <property type="evidence" value="ECO:0007669"/>
    <property type="project" value="TreeGrafter"/>
</dbReference>
<gene>
    <name evidence="8" type="ORF">AYI68_g6561</name>
</gene>
<feature type="domain" description="Myb-like" evidence="6">
    <location>
        <begin position="234"/>
        <end position="284"/>
    </location>
</feature>
<evidence type="ECO:0000313" key="8">
    <source>
        <dbReference type="EMBL" id="OLY79372.1"/>
    </source>
</evidence>
<dbReference type="GO" id="GO:0042796">
    <property type="term" value="P:snRNA transcription by RNA polymerase III"/>
    <property type="evidence" value="ECO:0007669"/>
    <property type="project" value="TreeGrafter"/>
</dbReference>
<evidence type="ECO:0000256" key="5">
    <source>
        <dbReference type="SAM" id="MobiDB-lite"/>
    </source>
</evidence>
<evidence type="ECO:0000259" key="7">
    <source>
        <dbReference type="PROSITE" id="PS51294"/>
    </source>
</evidence>
<dbReference type="PANTHER" id="PTHR46621">
    <property type="entry name" value="SNRNA-ACTIVATING PROTEIN COMPLEX SUBUNIT 4"/>
    <property type="match status" value="1"/>
</dbReference>
<dbReference type="SUPFAM" id="SSF46689">
    <property type="entry name" value="Homeodomain-like"/>
    <property type="match status" value="2"/>
</dbReference>
<keyword evidence="9" id="KW-1185">Reference proteome</keyword>
<dbReference type="PROSITE" id="PS50090">
    <property type="entry name" value="MYB_LIKE"/>
    <property type="match status" value="3"/>
</dbReference>
<dbReference type="InterPro" id="IPR001005">
    <property type="entry name" value="SANT/Myb"/>
</dbReference>
<dbReference type="OrthoDB" id="2143914at2759"/>
<keyword evidence="4" id="KW-0539">Nucleus</keyword>
<evidence type="ECO:0000256" key="1">
    <source>
        <dbReference type="ARBA" id="ARBA00023015"/>
    </source>
</evidence>
<dbReference type="InterPro" id="IPR017930">
    <property type="entry name" value="Myb_dom"/>
</dbReference>
<keyword evidence="2" id="KW-0238">DNA-binding</keyword>
<feature type="domain" description="HTH myb-type" evidence="7">
    <location>
        <begin position="183"/>
        <end position="237"/>
    </location>
</feature>
<dbReference type="GO" id="GO:0019185">
    <property type="term" value="C:snRNA-activating protein complex"/>
    <property type="evidence" value="ECO:0007669"/>
    <property type="project" value="TreeGrafter"/>
</dbReference>
<dbReference type="AlphaFoldDB" id="A0A1R0GR50"/>
<sequence>MTSEVSQIKEPASNVESVSSSSSIQSLGIAPSCSIGNGLIQADLMAQKASKGDKVKNYRTAKYRVCKSGLKNNGSNTSERSKAELATQAKDNARLLIQSLGSEGGILSDVSQFLLDVEESLDISDNNMTFPKMRSMWTISEDRLLTLGVRLYGANTESWPKIAVLVPGRTNKACRKRWFHSLDPSLHKGSWSAEEDALLISWVQKLPGQWSKIAKKIQGRTDDQCAKRWRESLDPSISRIKWTKAEDEILIDKYNELGAQWQKIATFFDGRPGLHCRNRWRKIQRRSQQDKSCVNDANSSNSNSSLNMAEEIKASQVLSDKTDGKSKKKRLRSSLIENQSLLMSPIIKKRVLDSERKSPRREKCSKASPQKIVSSSEDDFILPSNNSSHDVSDPDQCLFPQGFGDFPSIYLSHDVSSLNPPLSQEIDIFSSMNSLEDFHTPYINNDRISDIQPSVSSMQDVLHCGGGDFFSGLDPSFYNNNCFPGINSEFVRDLKFYDNKELDSYLHQCSDIPKKQKHGKKSGRGIVSVPPQDKRDYLVSSNIKLYGCAAMIGVCNEVYTTSDELESHLLLVHNYSNSNADDCQGFENGGIKWSHVYRCGMIGCSSLYKNIKGLEYHIFYSRKSGIHFTGFDNYKTRQKTSIHNLTNGFDFRPSDAHFVEDLKQGVQFKNSSKMGFDNSIEFLLSNNEIADSLNIFSNSNQTSRVSNDCSNFNSEVLNSFVNEDYQNSDNAFDVSIFARKAISNYDFPTQDLSNSGGYMLDKFLLDDENPKDQSVGCSHSVPIGQGDLRRFGGLFGDLTGSKVSHAFRNPIINRTPHPRKPNTRSMSLSGLDGANIFNSFKDQNLTSSQDSNDPDSLKKSLDFFQKDQLDRSLRNVPAKDVQFNPWSQFISSVDEGRGSQFFQMCSQALMNNKSQVDLNTKSAPIISELAVDFFQDRSNNNLNNRDCDPSAAGPLQSKSPLSKSTENYTVHNNTSSLDSKVSNASTSDSSSDSEDHITNTDQSAGCVNTFEQGIHDFLEYFESKIECGFGMESCTKDDGLIESQVEAPAC</sequence>
<dbReference type="GO" id="GO:0000978">
    <property type="term" value="F:RNA polymerase II cis-regulatory region sequence-specific DNA binding"/>
    <property type="evidence" value="ECO:0007669"/>
    <property type="project" value="TreeGrafter"/>
</dbReference>
<feature type="domain" description="Myb-like" evidence="6">
    <location>
        <begin position="134"/>
        <end position="182"/>
    </location>
</feature>
<comment type="caution">
    <text evidence="8">The sequence shown here is derived from an EMBL/GenBank/DDBJ whole genome shotgun (WGS) entry which is preliminary data.</text>
</comment>
<dbReference type="EMBL" id="LSSL01004550">
    <property type="protein sequence ID" value="OLY79372.1"/>
    <property type="molecule type" value="Genomic_DNA"/>
</dbReference>
<feature type="region of interest" description="Disordered" evidence="5">
    <location>
        <begin position="287"/>
        <end position="309"/>
    </location>
</feature>
<evidence type="ECO:0000313" key="9">
    <source>
        <dbReference type="Proteomes" id="UP000187455"/>
    </source>
</evidence>
<dbReference type="GO" id="GO:0042795">
    <property type="term" value="P:snRNA transcription by RNA polymerase II"/>
    <property type="evidence" value="ECO:0007669"/>
    <property type="project" value="TreeGrafter"/>
</dbReference>
<dbReference type="STRING" id="133383.A0A1R0GR50"/>
<dbReference type="PROSITE" id="PS51294">
    <property type="entry name" value="HTH_MYB"/>
    <property type="match status" value="3"/>
</dbReference>
<dbReference type="SMART" id="SM00717">
    <property type="entry name" value="SANT"/>
    <property type="match status" value="3"/>
</dbReference>
<evidence type="ECO:0000256" key="3">
    <source>
        <dbReference type="ARBA" id="ARBA00023163"/>
    </source>
</evidence>
<feature type="domain" description="Myb-like" evidence="6">
    <location>
        <begin position="183"/>
        <end position="233"/>
    </location>
</feature>